<protein>
    <submittedName>
        <fullName evidence="1">Uncharacterized protein</fullName>
    </submittedName>
</protein>
<name>A0A0F4T4S6_PSEFL</name>
<dbReference type="PATRIC" id="fig|294.131.peg.3497"/>
<gene>
    <name evidence="1" type="ORF">VC34_22910</name>
</gene>
<dbReference type="Proteomes" id="UP000033500">
    <property type="component" value="Unassembled WGS sequence"/>
</dbReference>
<proteinExistence type="predicted"/>
<evidence type="ECO:0000313" key="1">
    <source>
        <dbReference type="EMBL" id="KJZ38970.1"/>
    </source>
</evidence>
<dbReference type="RefSeq" id="WP_046048575.1">
    <property type="nucleotide sequence ID" value="NZ_LACD01000029.1"/>
</dbReference>
<evidence type="ECO:0000313" key="2">
    <source>
        <dbReference type="Proteomes" id="UP000033500"/>
    </source>
</evidence>
<sequence>MPSAVVELRKGATEELARWASEIGITPDALASELLRLAMPGLKKAICDSAPPESNIAVFPSKR</sequence>
<accession>A0A0F4T4S6</accession>
<dbReference type="AlphaFoldDB" id="A0A0F4T4S6"/>
<reference evidence="1 2" key="1">
    <citation type="submission" date="2015-03" db="EMBL/GenBank/DDBJ databases">
        <title>Comparative genomics of Pseudomonas insights into diversity of traits involved in vanlence and defense.</title>
        <authorList>
            <person name="Qin Y."/>
        </authorList>
    </citation>
    <scope>NUCLEOTIDE SEQUENCE [LARGE SCALE GENOMIC DNA]</scope>
    <source>
        <strain evidence="1 2">C3</strain>
    </source>
</reference>
<organism evidence="1 2">
    <name type="scientific">Pseudomonas fluorescens</name>
    <dbReference type="NCBI Taxonomy" id="294"/>
    <lineage>
        <taxon>Bacteria</taxon>
        <taxon>Pseudomonadati</taxon>
        <taxon>Pseudomonadota</taxon>
        <taxon>Gammaproteobacteria</taxon>
        <taxon>Pseudomonadales</taxon>
        <taxon>Pseudomonadaceae</taxon>
        <taxon>Pseudomonas</taxon>
    </lineage>
</organism>
<dbReference type="EMBL" id="LACD01000029">
    <property type="protein sequence ID" value="KJZ38970.1"/>
    <property type="molecule type" value="Genomic_DNA"/>
</dbReference>
<comment type="caution">
    <text evidence="1">The sequence shown here is derived from an EMBL/GenBank/DDBJ whole genome shotgun (WGS) entry which is preliminary data.</text>
</comment>